<name>A0ABT0BXE8_9BACT</name>
<feature type="domain" description="Glycosyltransferase 2-like" evidence="1">
    <location>
        <begin position="9"/>
        <end position="120"/>
    </location>
</feature>
<dbReference type="Pfam" id="PF00535">
    <property type="entry name" value="Glycos_transf_2"/>
    <property type="match status" value="1"/>
</dbReference>
<keyword evidence="3" id="KW-1185">Reference proteome</keyword>
<sequence length="264" mass="30757">MQIMNPIISIITVTMNHLPLLEKMLHSLYIDNPPKVNFELILVDNCSTDNTEEFIRTHYPQIRYYKNDKIAGFAANNNKAASYAKGEYILILNPDIILLKDSIDTLYQYLQDHQEVGIIAPQLLNTDLSIQHSVRTFISPPILMARIFTKGNDNSTNHYVKQYLMTELSPTSPSDVDWCMGAALLLKNSFYQQLNGFDEGFFLYVEDMDICHRCWKLGKKVIYLPSSKMIHAHQRSSQKINRKTLLHLKSMLYFFRKNRFKINR</sequence>
<dbReference type="Proteomes" id="UP001165444">
    <property type="component" value="Unassembled WGS sequence"/>
</dbReference>
<dbReference type="Gene3D" id="3.90.550.10">
    <property type="entry name" value="Spore Coat Polysaccharide Biosynthesis Protein SpsA, Chain A"/>
    <property type="match status" value="1"/>
</dbReference>
<evidence type="ECO:0000259" key="1">
    <source>
        <dbReference type="Pfam" id="PF00535"/>
    </source>
</evidence>
<dbReference type="SUPFAM" id="SSF53448">
    <property type="entry name" value="Nucleotide-diphospho-sugar transferases"/>
    <property type="match status" value="1"/>
</dbReference>
<dbReference type="InterPro" id="IPR001173">
    <property type="entry name" value="Glyco_trans_2-like"/>
</dbReference>
<comment type="caution">
    <text evidence="2">The sequence shown here is derived from an EMBL/GenBank/DDBJ whole genome shotgun (WGS) entry which is preliminary data.</text>
</comment>
<dbReference type="PANTHER" id="PTHR43179:SF7">
    <property type="entry name" value="RHAMNOSYLTRANSFERASE WBBL"/>
    <property type="match status" value="1"/>
</dbReference>
<protein>
    <submittedName>
        <fullName evidence="2">Glycosyltransferase family 2 protein</fullName>
    </submittedName>
</protein>
<dbReference type="PANTHER" id="PTHR43179">
    <property type="entry name" value="RHAMNOSYLTRANSFERASE WBBL"/>
    <property type="match status" value="1"/>
</dbReference>
<dbReference type="RefSeq" id="WP_243323220.1">
    <property type="nucleotide sequence ID" value="NZ_JAKZMM010000004.1"/>
</dbReference>
<dbReference type="InterPro" id="IPR029044">
    <property type="entry name" value="Nucleotide-diphossugar_trans"/>
</dbReference>
<evidence type="ECO:0000313" key="2">
    <source>
        <dbReference type="EMBL" id="MCJ2379416.1"/>
    </source>
</evidence>
<gene>
    <name evidence="2" type="ORF">MUN53_02100</name>
</gene>
<proteinExistence type="predicted"/>
<accession>A0ABT0BXE8</accession>
<evidence type="ECO:0000313" key="3">
    <source>
        <dbReference type="Proteomes" id="UP001165444"/>
    </source>
</evidence>
<reference evidence="2 3" key="1">
    <citation type="submission" date="2022-03" db="EMBL/GenBank/DDBJ databases">
        <title>Parabacteroides sp. nov. isolated from swine feces.</title>
        <authorList>
            <person name="Bak J.E."/>
        </authorList>
    </citation>
    <scope>NUCLEOTIDE SEQUENCE [LARGE SCALE GENOMIC DNA]</scope>
    <source>
        <strain evidence="2 3">AGMB00274</strain>
    </source>
</reference>
<organism evidence="2 3">
    <name type="scientific">Parabacteroides faecalis</name>
    <dbReference type="NCBI Taxonomy" id="2924040"/>
    <lineage>
        <taxon>Bacteria</taxon>
        <taxon>Pseudomonadati</taxon>
        <taxon>Bacteroidota</taxon>
        <taxon>Bacteroidia</taxon>
        <taxon>Bacteroidales</taxon>
        <taxon>Tannerellaceae</taxon>
        <taxon>Parabacteroides</taxon>
    </lineage>
</organism>
<dbReference type="CDD" id="cd04186">
    <property type="entry name" value="GT_2_like_c"/>
    <property type="match status" value="1"/>
</dbReference>
<dbReference type="EMBL" id="JAKZMM010000004">
    <property type="protein sequence ID" value="MCJ2379416.1"/>
    <property type="molecule type" value="Genomic_DNA"/>
</dbReference>